<gene>
    <name evidence="1" type="ORF">G3I74_13715</name>
</gene>
<dbReference type="EMBL" id="JAAGSC010000044">
    <property type="protein sequence ID" value="NDY96785.1"/>
    <property type="molecule type" value="Genomic_DNA"/>
</dbReference>
<sequence length="134" mass="16188">MNQQSVSLPHETPVLNARLRREFRTMEAMVRIWCRTKHPGWASSGAVCPECQVFLDYARKRLEKCPYGEDKPTCAKCPVHCYKRAQREHAREVMRFAGPRMVWRHPWLSLMHLLDKRHRVEHPMEQRRRHFRSR</sequence>
<dbReference type="NCBIfam" id="NF007714">
    <property type="entry name" value="PRK10410.1-2"/>
    <property type="match status" value="1"/>
</dbReference>
<reference evidence="1 2" key="1">
    <citation type="submission" date="2020-02" db="EMBL/GenBank/DDBJ databases">
        <authorList>
            <person name="Zhang X.-Y."/>
        </authorList>
    </citation>
    <scope>NUCLEOTIDE SEQUENCE [LARGE SCALE GENOMIC DNA]</scope>
    <source>
        <strain evidence="1 2">C33</strain>
    </source>
</reference>
<protein>
    <submittedName>
        <fullName evidence="1">Nitrous oxide-stimulated promoter family protein</fullName>
    </submittedName>
</protein>
<dbReference type="InterPro" id="IPR020483">
    <property type="entry name" value="Uncharacterised_YgbA"/>
</dbReference>
<evidence type="ECO:0000313" key="2">
    <source>
        <dbReference type="Proteomes" id="UP000484885"/>
    </source>
</evidence>
<dbReference type="AlphaFoldDB" id="A0A845VA50"/>
<accession>A0A845VA50</accession>
<proteinExistence type="predicted"/>
<name>A0A845VA50_9GAMM</name>
<evidence type="ECO:0000313" key="1">
    <source>
        <dbReference type="EMBL" id="NDY96785.1"/>
    </source>
</evidence>
<comment type="caution">
    <text evidence="1">The sequence shown here is derived from an EMBL/GenBank/DDBJ whole genome shotgun (WGS) entry which is preliminary data.</text>
</comment>
<dbReference type="Pfam" id="PF11756">
    <property type="entry name" value="YgbA_NO"/>
    <property type="match status" value="1"/>
</dbReference>
<organism evidence="1 2">
    <name type="scientific">Wenzhouxiangella limi</name>
    <dbReference type="NCBI Taxonomy" id="2707351"/>
    <lineage>
        <taxon>Bacteria</taxon>
        <taxon>Pseudomonadati</taxon>
        <taxon>Pseudomonadota</taxon>
        <taxon>Gammaproteobacteria</taxon>
        <taxon>Chromatiales</taxon>
        <taxon>Wenzhouxiangellaceae</taxon>
        <taxon>Wenzhouxiangella</taxon>
    </lineage>
</organism>
<keyword evidence="2" id="KW-1185">Reference proteome</keyword>
<dbReference type="Proteomes" id="UP000484885">
    <property type="component" value="Unassembled WGS sequence"/>
</dbReference>
<dbReference type="RefSeq" id="WP_164212181.1">
    <property type="nucleotide sequence ID" value="NZ_JAAGSC010000044.1"/>
</dbReference>